<keyword evidence="9" id="KW-0625">Polysaccharide transport</keyword>
<protein>
    <recommendedName>
        <fullName evidence="11">Transport permease protein</fullName>
    </recommendedName>
</protein>
<keyword evidence="4 11" id="KW-1003">Cell membrane</keyword>
<name>A0ABT2C2S2_9BURK</name>
<evidence type="ECO:0000256" key="4">
    <source>
        <dbReference type="ARBA" id="ARBA00022475"/>
    </source>
</evidence>
<dbReference type="PRINTS" id="PR00164">
    <property type="entry name" value="ABC2TRNSPORT"/>
</dbReference>
<sequence>MTQLTRSSLQIALATWKALFLREAVTRLAAGRAAWVWLLFEPLAYLIFIMTLFGFVYHKMVGGVDGAMFVVTGLLGFYFARNTFLRSMEAIHANGALFTYRQVKPIDTVLVRAALEGFLNLLSAILILAGASLFHYNVLPDDPLLVMATVFALWLCGLGLGLILSAATKLVAELGKVVNILVTPLYFISGVMIPASTIPQPYRDYLLVNPFLHGLEILRGAYFAHYHPVSEASLAYVYGFALVTVFFGLSLHLRFSRQLVAE</sequence>
<evidence type="ECO:0000256" key="6">
    <source>
        <dbReference type="ARBA" id="ARBA00022692"/>
    </source>
</evidence>
<feature type="transmembrane region" description="Helical" evidence="11">
    <location>
        <begin position="63"/>
        <end position="80"/>
    </location>
</feature>
<evidence type="ECO:0000313" key="13">
    <source>
        <dbReference type="EMBL" id="MCS0630964.1"/>
    </source>
</evidence>
<dbReference type="InterPro" id="IPR047817">
    <property type="entry name" value="ABC2_TM_bact-type"/>
</dbReference>
<evidence type="ECO:0000256" key="1">
    <source>
        <dbReference type="ARBA" id="ARBA00004651"/>
    </source>
</evidence>
<dbReference type="Proteomes" id="UP001165263">
    <property type="component" value="Unassembled WGS sequence"/>
</dbReference>
<dbReference type="InterPro" id="IPR000412">
    <property type="entry name" value="ABC_2_transport"/>
</dbReference>
<feature type="transmembrane region" description="Helical" evidence="11">
    <location>
        <begin position="118"/>
        <end position="138"/>
    </location>
</feature>
<feature type="transmembrane region" description="Helical" evidence="11">
    <location>
        <begin position="235"/>
        <end position="253"/>
    </location>
</feature>
<accession>A0ABT2C2S2</accession>
<keyword evidence="6 11" id="KW-0812">Transmembrane</keyword>
<keyword evidence="7" id="KW-0972">Capsule biogenesis/degradation</keyword>
<evidence type="ECO:0000313" key="14">
    <source>
        <dbReference type="Proteomes" id="UP001165263"/>
    </source>
</evidence>
<dbReference type="PANTHER" id="PTHR30413:SF10">
    <property type="entry name" value="CAPSULE POLYSACCHARIDE EXPORT INNER-MEMBRANE PROTEIN CTRC"/>
    <property type="match status" value="1"/>
</dbReference>
<dbReference type="PROSITE" id="PS51012">
    <property type="entry name" value="ABC_TM2"/>
    <property type="match status" value="1"/>
</dbReference>
<evidence type="ECO:0000256" key="5">
    <source>
        <dbReference type="ARBA" id="ARBA00022597"/>
    </source>
</evidence>
<keyword evidence="10 11" id="KW-0472">Membrane</keyword>
<keyword evidence="3 11" id="KW-0813">Transport</keyword>
<proteinExistence type="inferred from homology"/>
<evidence type="ECO:0000256" key="7">
    <source>
        <dbReference type="ARBA" id="ARBA00022903"/>
    </source>
</evidence>
<dbReference type="InterPro" id="IPR013525">
    <property type="entry name" value="ABC2_TM"/>
</dbReference>
<reference evidence="13" key="1">
    <citation type="submission" date="2022-08" db="EMBL/GenBank/DDBJ databases">
        <title>Reclassification of Massilia species as members of the genera Telluria, Duganella, Pseudoduganella, Mokoshia gen. nov. and Zemynaea gen. nov. using orthogonal and non-orthogonal genome-based approaches.</title>
        <authorList>
            <person name="Bowman J.P."/>
        </authorList>
    </citation>
    <scope>NUCLEOTIDE SEQUENCE</scope>
    <source>
        <strain evidence="13">LMG 11547</strain>
    </source>
</reference>
<evidence type="ECO:0000256" key="11">
    <source>
        <dbReference type="RuleBase" id="RU361157"/>
    </source>
</evidence>
<feature type="transmembrane region" description="Helical" evidence="11">
    <location>
        <begin position="177"/>
        <end position="198"/>
    </location>
</feature>
<evidence type="ECO:0000256" key="2">
    <source>
        <dbReference type="ARBA" id="ARBA00007783"/>
    </source>
</evidence>
<comment type="similarity">
    <text evidence="2 11">Belongs to the ABC-2 integral membrane protein family.</text>
</comment>
<dbReference type="EMBL" id="JANUHC010000005">
    <property type="protein sequence ID" value="MCS0630964.1"/>
    <property type="molecule type" value="Genomic_DNA"/>
</dbReference>
<comment type="subcellular location">
    <subcellularLocation>
        <location evidence="11">Cell inner membrane</location>
        <topology evidence="11">Multi-pass membrane protein</topology>
    </subcellularLocation>
    <subcellularLocation>
        <location evidence="1">Cell membrane</location>
        <topology evidence="1">Multi-pass membrane protein</topology>
    </subcellularLocation>
</comment>
<dbReference type="Pfam" id="PF01061">
    <property type="entry name" value="ABC2_membrane"/>
    <property type="match status" value="1"/>
</dbReference>
<keyword evidence="8 11" id="KW-1133">Transmembrane helix</keyword>
<organism evidence="13 14">
    <name type="scientific">Telluria mixta</name>
    <dbReference type="NCBI Taxonomy" id="34071"/>
    <lineage>
        <taxon>Bacteria</taxon>
        <taxon>Pseudomonadati</taxon>
        <taxon>Pseudomonadota</taxon>
        <taxon>Betaproteobacteria</taxon>
        <taxon>Burkholderiales</taxon>
        <taxon>Oxalobacteraceae</taxon>
        <taxon>Telluria group</taxon>
        <taxon>Telluria</taxon>
    </lineage>
</organism>
<gene>
    <name evidence="13" type="ORF">NX786_16655</name>
</gene>
<feature type="transmembrane region" description="Helical" evidence="11">
    <location>
        <begin position="35"/>
        <end position="57"/>
    </location>
</feature>
<evidence type="ECO:0000256" key="9">
    <source>
        <dbReference type="ARBA" id="ARBA00023047"/>
    </source>
</evidence>
<dbReference type="PANTHER" id="PTHR30413">
    <property type="entry name" value="INNER MEMBRANE TRANSPORT PERMEASE"/>
    <property type="match status" value="1"/>
</dbReference>
<feature type="transmembrane region" description="Helical" evidence="11">
    <location>
        <begin position="144"/>
        <end position="165"/>
    </location>
</feature>
<evidence type="ECO:0000256" key="3">
    <source>
        <dbReference type="ARBA" id="ARBA00022448"/>
    </source>
</evidence>
<comment type="caution">
    <text evidence="13">The sequence shown here is derived from an EMBL/GenBank/DDBJ whole genome shotgun (WGS) entry which is preliminary data.</text>
</comment>
<evidence type="ECO:0000256" key="10">
    <source>
        <dbReference type="ARBA" id="ARBA00023136"/>
    </source>
</evidence>
<evidence type="ECO:0000256" key="8">
    <source>
        <dbReference type="ARBA" id="ARBA00022989"/>
    </source>
</evidence>
<keyword evidence="14" id="KW-1185">Reference proteome</keyword>
<evidence type="ECO:0000259" key="12">
    <source>
        <dbReference type="PROSITE" id="PS51012"/>
    </source>
</evidence>
<dbReference type="RefSeq" id="WP_259450044.1">
    <property type="nucleotide sequence ID" value="NZ_CP119520.1"/>
</dbReference>
<keyword evidence="5" id="KW-0762">Sugar transport</keyword>
<feature type="domain" description="ABC transmembrane type-2" evidence="12">
    <location>
        <begin position="33"/>
        <end position="255"/>
    </location>
</feature>